<sequence>MCATDYKITTITEQLETSDPILERLKSLKITPPILTNPPTEGSLTDILVRRPWMSQASATVNPKVLLKLFSMYRDWQEERVEEISRKQVLFHANKYRMPVVLSLMRF</sequence>
<dbReference type="PANTHER" id="PTHR36409">
    <property type="entry name" value="EXPRESSED PROTEIN"/>
    <property type="match status" value="1"/>
</dbReference>
<reference evidence="2" key="3">
    <citation type="submission" date="2015-04" db="UniProtKB">
        <authorList>
            <consortium name="EnsemblPlants"/>
        </authorList>
    </citation>
    <scope>IDENTIFICATION</scope>
    <source>
        <strain evidence="2">cv. Jemalong A17</strain>
    </source>
</reference>
<dbReference type="PaxDb" id="3880-AES95100"/>
<reference evidence="1 3" key="1">
    <citation type="journal article" date="2011" name="Nature">
        <title>The Medicago genome provides insight into the evolution of rhizobial symbioses.</title>
        <authorList>
            <person name="Young N.D."/>
            <person name="Debelle F."/>
            <person name="Oldroyd G.E."/>
            <person name="Geurts R."/>
            <person name="Cannon S.B."/>
            <person name="Udvardi M.K."/>
            <person name="Benedito V.A."/>
            <person name="Mayer K.F."/>
            <person name="Gouzy J."/>
            <person name="Schoof H."/>
            <person name="Van de Peer Y."/>
            <person name="Proost S."/>
            <person name="Cook D.R."/>
            <person name="Meyers B.C."/>
            <person name="Spannagl M."/>
            <person name="Cheung F."/>
            <person name="De Mita S."/>
            <person name="Krishnakumar V."/>
            <person name="Gundlach H."/>
            <person name="Zhou S."/>
            <person name="Mudge J."/>
            <person name="Bharti A.K."/>
            <person name="Murray J.D."/>
            <person name="Naoumkina M.A."/>
            <person name="Rosen B."/>
            <person name="Silverstein K.A."/>
            <person name="Tang H."/>
            <person name="Rombauts S."/>
            <person name="Zhao P.X."/>
            <person name="Zhou P."/>
            <person name="Barbe V."/>
            <person name="Bardou P."/>
            <person name="Bechner M."/>
            <person name="Bellec A."/>
            <person name="Berger A."/>
            <person name="Berges H."/>
            <person name="Bidwell S."/>
            <person name="Bisseling T."/>
            <person name="Choisne N."/>
            <person name="Couloux A."/>
            <person name="Denny R."/>
            <person name="Deshpande S."/>
            <person name="Dai X."/>
            <person name="Doyle J.J."/>
            <person name="Dudez A.M."/>
            <person name="Farmer A.D."/>
            <person name="Fouteau S."/>
            <person name="Franken C."/>
            <person name="Gibelin C."/>
            <person name="Gish J."/>
            <person name="Goldstein S."/>
            <person name="Gonzalez A.J."/>
            <person name="Green P.J."/>
            <person name="Hallab A."/>
            <person name="Hartog M."/>
            <person name="Hua A."/>
            <person name="Humphray S.J."/>
            <person name="Jeong D.H."/>
            <person name="Jing Y."/>
            <person name="Jocker A."/>
            <person name="Kenton S.M."/>
            <person name="Kim D.J."/>
            <person name="Klee K."/>
            <person name="Lai H."/>
            <person name="Lang C."/>
            <person name="Lin S."/>
            <person name="Macmil S.L."/>
            <person name="Magdelenat G."/>
            <person name="Matthews L."/>
            <person name="McCorrison J."/>
            <person name="Monaghan E.L."/>
            <person name="Mun J.H."/>
            <person name="Najar F.Z."/>
            <person name="Nicholson C."/>
            <person name="Noirot C."/>
            <person name="O'Bleness M."/>
            <person name="Paule C.R."/>
            <person name="Poulain J."/>
            <person name="Prion F."/>
            <person name="Qin B."/>
            <person name="Qu C."/>
            <person name="Retzel E.F."/>
            <person name="Riddle C."/>
            <person name="Sallet E."/>
            <person name="Samain S."/>
            <person name="Samson N."/>
            <person name="Sanders I."/>
            <person name="Saurat O."/>
            <person name="Scarpelli C."/>
            <person name="Schiex T."/>
            <person name="Segurens B."/>
            <person name="Severin A.J."/>
            <person name="Sherrier D.J."/>
            <person name="Shi R."/>
            <person name="Sims S."/>
            <person name="Singer S.R."/>
            <person name="Sinharoy S."/>
            <person name="Sterck L."/>
            <person name="Viollet A."/>
            <person name="Wang B.B."/>
            <person name="Wang K."/>
            <person name="Wang M."/>
            <person name="Wang X."/>
            <person name="Warfsmann J."/>
            <person name="Weissenbach J."/>
            <person name="White D.D."/>
            <person name="White J.D."/>
            <person name="Wiley G.B."/>
            <person name="Wincker P."/>
            <person name="Xing Y."/>
            <person name="Yang L."/>
            <person name="Yao Z."/>
            <person name="Ying F."/>
            <person name="Zhai J."/>
            <person name="Zhou L."/>
            <person name="Zuber A."/>
            <person name="Denarie J."/>
            <person name="Dixon R.A."/>
            <person name="May G.D."/>
            <person name="Schwartz D.C."/>
            <person name="Rogers J."/>
            <person name="Quetier F."/>
            <person name="Town C.D."/>
            <person name="Roe B.A."/>
        </authorList>
    </citation>
    <scope>NUCLEOTIDE SEQUENCE [LARGE SCALE GENOMIC DNA]</scope>
    <source>
        <strain evidence="1">A17</strain>
        <strain evidence="2 3">cv. Jemalong A17</strain>
    </source>
</reference>
<dbReference type="EMBL" id="CM001221">
    <property type="protein sequence ID" value="AES95100.1"/>
    <property type="molecule type" value="Genomic_DNA"/>
</dbReference>
<dbReference type="AlphaFoldDB" id="G7JW52"/>
<gene>
    <name evidence="1" type="ordered locus">MTR_5g021780</name>
</gene>
<dbReference type="Proteomes" id="UP000002051">
    <property type="component" value="Chromosome 5"/>
</dbReference>
<proteinExistence type="predicted"/>
<protein>
    <submittedName>
        <fullName evidence="1 2">Uncharacterized protein</fullName>
    </submittedName>
</protein>
<dbReference type="PANTHER" id="PTHR36409:SF1">
    <property type="entry name" value="BLOC-1-RELATED COMPLEX SUBUNIT 5"/>
    <property type="match status" value="1"/>
</dbReference>
<dbReference type="EnsemblPlants" id="AES95100">
    <property type="protein sequence ID" value="AES95100"/>
    <property type="gene ID" value="MTR_5g021780"/>
</dbReference>
<accession>G7JW52</accession>
<organism evidence="1 3">
    <name type="scientific">Medicago truncatula</name>
    <name type="common">Barrel medic</name>
    <name type="synonym">Medicago tribuloides</name>
    <dbReference type="NCBI Taxonomy" id="3880"/>
    <lineage>
        <taxon>Eukaryota</taxon>
        <taxon>Viridiplantae</taxon>
        <taxon>Streptophyta</taxon>
        <taxon>Embryophyta</taxon>
        <taxon>Tracheophyta</taxon>
        <taxon>Spermatophyta</taxon>
        <taxon>Magnoliopsida</taxon>
        <taxon>eudicotyledons</taxon>
        <taxon>Gunneridae</taxon>
        <taxon>Pentapetalae</taxon>
        <taxon>rosids</taxon>
        <taxon>fabids</taxon>
        <taxon>Fabales</taxon>
        <taxon>Fabaceae</taxon>
        <taxon>Papilionoideae</taxon>
        <taxon>50 kb inversion clade</taxon>
        <taxon>NPAAA clade</taxon>
        <taxon>Hologalegina</taxon>
        <taxon>IRL clade</taxon>
        <taxon>Trifolieae</taxon>
        <taxon>Medicago</taxon>
    </lineage>
</organism>
<dbReference type="HOGENOM" id="CLU_2213837_0_0_1"/>
<reference evidence="1 3" key="2">
    <citation type="journal article" date="2014" name="BMC Genomics">
        <title>An improved genome release (version Mt4.0) for the model legume Medicago truncatula.</title>
        <authorList>
            <person name="Tang H."/>
            <person name="Krishnakumar V."/>
            <person name="Bidwell S."/>
            <person name="Rosen B."/>
            <person name="Chan A."/>
            <person name="Zhou S."/>
            <person name="Gentzbittel L."/>
            <person name="Childs K.L."/>
            <person name="Yandell M."/>
            <person name="Gundlach H."/>
            <person name="Mayer K.F."/>
            <person name="Schwartz D.C."/>
            <person name="Town C.D."/>
        </authorList>
    </citation>
    <scope>GENOME REANNOTATION</scope>
    <source>
        <strain evidence="2 3">cv. Jemalong A17</strain>
    </source>
</reference>
<dbReference type="eggNOG" id="ENOG502QQB0">
    <property type="taxonomic scope" value="Eukaryota"/>
</dbReference>
<name>G7JW52_MEDTR</name>
<evidence type="ECO:0000313" key="2">
    <source>
        <dbReference type="EnsemblPlants" id="AES95100"/>
    </source>
</evidence>
<keyword evidence="3" id="KW-1185">Reference proteome</keyword>
<evidence type="ECO:0000313" key="1">
    <source>
        <dbReference type="EMBL" id="AES95100.1"/>
    </source>
</evidence>
<dbReference type="OMA" id="FTHILVR"/>
<dbReference type="STRING" id="3880.G7JW52"/>
<evidence type="ECO:0000313" key="3">
    <source>
        <dbReference type="Proteomes" id="UP000002051"/>
    </source>
</evidence>